<feature type="compositionally biased region" description="Acidic residues" evidence="1">
    <location>
        <begin position="175"/>
        <end position="188"/>
    </location>
</feature>
<dbReference type="Proteomes" id="UP000217790">
    <property type="component" value="Unassembled WGS sequence"/>
</dbReference>
<name>A0A2H3CZX9_ARMGA</name>
<organism evidence="2 3">
    <name type="scientific">Armillaria gallica</name>
    <name type="common">Bulbous honey fungus</name>
    <name type="synonym">Armillaria bulbosa</name>
    <dbReference type="NCBI Taxonomy" id="47427"/>
    <lineage>
        <taxon>Eukaryota</taxon>
        <taxon>Fungi</taxon>
        <taxon>Dikarya</taxon>
        <taxon>Basidiomycota</taxon>
        <taxon>Agaricomycotina</taxon>
        <taxon>Agaricomycetes</taxon>
        <taxon>Agaricomycetidae</taxon>
        <taxon>Agaricales</taxon>
        <taxon>Marasmiineae</taxon>
        <taxon>Physalacriaceae</taxon>
        <taxon>Armillaria</taxon>
    </lineage>
</organism>
<accession>A0A2H3CZX9</accession>
<feature type="region of interest" description="Disordered" evidence="1">
    <location>
        <begin position="92"/>
        <end position="212"/>
    </location>
</feature>
<dbReference type="OMA" id="WCEGSAN"/>
<protein>
    <submittedName>
        <fullName evidence="2">Uncharacterized protein</fullName>
    </submittedName>
</protein>
<reference evidence="3" key="1">
    <citation type="journal article" date="2017" name="Nat. Ecol. Evol.">
        <title>Genome expansion and lineage-specific genetic innovations in the forest pathogenic fungi Armillaria.</title>
        <authorList>
            <person name="Sipos G."/>
            <person name="Prasanna A.N."/>
            <person name="Walter M.C."/>
            <person name="O'Connor E."/>
            <person name="Balint B."/>
            <person name="Krizsan K."/>
            <person name="Kiss B."/>
            <person name="Hess J."/>
            <person name="Varga T."/>
            <person name="Slot J."/>
            <person name="Riley R."/>
            <person name="Boka B."/>
            <person name="Rigling D."/>
            <person name="Barry K."/>
            <person name="Lee J."/>
            <person name="Mihaltcheva S."/>
            <person name="LaButti K."/>
            <person name="Lipzen A."/>
            <person name="Waldron R."/>
            <person name="Moloney N.M."/>
            <person name="Sperisen C."/>
            <person name="Kredics L."/>
            <person name="Vagvoelgyi C."/>
            <person name="Patrignani A."/>
            <person name="Fitzpatrick D."/>
            <person name="Nagy I."/>
            <person name="Doyle S."/>
            <person name="Anderson J.B."/>
            <person name="Grigoriev I.V."/>
            <person name="Gueldener U."/>
            <person name="Muensterkoetter M."/>
            <person name="Nagy L.G."/>
        </authorList>
    </citation>
    <scope>NUCLEOTIDE SEQUENCE [LARGE SCALE GENOMIC DNA]</scope>
    <source>
        <strain evidence="3">Ar21-2</strain>
    </source>
</reference>
<dbReference type="AlphaFoldDB" id="A0A2H3CZX9"/>
<proteinExistence type="predicted"/>
<evidence type="ECO:0000256" key="1">
    <source>
        <dbReference type="SAM" id="MobiDB-lite"/>
    </source>
</evidence>
<dbReference type="InParanoid" id="A0A2H3CZX9"/>
<evidence type="ECO:0000313" key="3">
    <source>
        <dbReference type="Proteomes" id="UP000217790"/>
    </source>
</evidence>
<dbReference type="EMBL" id="KZ293726">
    <property type="protein sequence ID" value="PBK81653.1"/>
    <property type="molecule type" value="Genomic_DNA"/>
</dbReference>
<feature type="region of interest" description="Disordered" evidence="1">
    <location>
        <begin position="292"/>
        <end position="324"/>
    </location>
</feature>
<feature type="region of interest" description="Disordered" evidence="1">
    <location>
        <begin position="1"/>
        <end position="70"/>
    </location>
</feature>
<feature type="region of interest" description="Disordered" evidence="1">
    <location>
        <begin position="225"/>
        <end position="256"/>
    </location>
</feature>
<feature type="compositionally biased region" description="Basic and acidic residues" evidence="1">
    <location>
        <begin position="15"/>
        <end position="53"/>
    </location>
</feature>
<keyword evidence="3" id="KW-1185">Reference proteome</keyword>
<feature type="compositionally biased region" description="Basic and acidic residues" evidence="1">
    <location>
        <begin position="307"/>
        <end position="324"/>
    </location>
</feature>
<sequence length="743" mass="81810">MSATKMSTRGVKPAIPEELKKHTHEEQRLAQEKKKHKADTAKAQKKAEQDSKRSKGAKRIAALEDNLPKVSQQSIASILASQTAAVVPPSLLAGSASTAPSDDGSPSPSPIPSPQFDLAPALDNADHVEDGTDGDDLPPVHGMHTSESEGTTDEFGASEGNEGWVVSEDTAMMDVLDDDPDTSADESSDEYKLSDVSASEASASEPEIDMESLKQLQEFLKLQKANAIKSSKKKGSTKKTNGDAAQRKAGDGNGRIAVDAKGKKKKMAAECKDERLDVHCAIVAEHKEAPKAAVEPRPDVASMTAKKWKDSGDLRSVESQKHPKTELRGLAKDWHSVLIHADLIATSSVDRIEMPAEARVKSESVTKKMATKELVKDADVQEIDVKEHGKKSNWKNKDLPFENFVRDLPIWQQKFVPSLVDWATSNIKEPFGTTNHQDFKATVQDLWAKTFSHLSLKLKDNSARAEHPAIHAVAAAAVRTHRSDIGKEALKVMEWNWEHEDMKGCLTDEDQSKWVKEQLNGSRFLYKNPDENVHVPISPHTLLMLTQENRGAFRGRLIMETFAFHLQVTMNAPHHYGNPIAGLAVTASAVLNNPNSFKDDPWGSVVNKYFVHLVGYNNNKWRDIVLESAKYLNIKKNNMVKESQHVWQQYGNMIDKAWCEGSANQMPVGHQLAIALFQFGHYENAASVESIVQWAGVSAGMVINATRCVMIAFLALHDDVICWPSAKEKEAAKKRVEAASCAA</sequence>
<dbReference type="OrthoDB" id="2755811at2759"/>
<evidence type="ECO:0000313" key="2">
    <source>
        <dbReference type="EMBL" id="PBK81653.1"/>
    </source>
</evidence>
<feature type="compositionally biased region" description="Low complexity" evidence="1">
    <location>
        <begin position="94"/>
        <end position="106"/>
    </location>
</feature>
<gene>
    <name evidence="2" type="ORF">ARMGADRAFT_1039168</name>
</gene>